<reference evidence="1 2" key="1">
    <citation type="journal article" date="2020" name="Nat. Food">
        <title>A phased Vanilla planifolia genome enables genetic improvement of flavour and production.</title>
        <authorList>
            <person name="Hasing T."/>
            <person name="Tang H."/>
            <person name="Brym M."/>
            <person name="Khazi F."/>
            <person name="Huang T."/>
            <person name="Chambers A.H."/>
        </authorList>
    </citation>
    <scope>NUCLEOTIDE SEQUENCE [LARGE SCALE GENOMIC DNA]</scope>
    <source>
        <tissue evidence="1">Leaf</tissue>
    </source>
</reference>
<sequence>MAGTLADKPPFMVFLCGIPAAFSSLRGAAKSFSLCPAPAANERDLRAPLGPLSWLRRAPAPMVGEGR</sequence>
<dbReference type="OrthoDB" id="1682362at2759"/>
<organism evidence="1 2">
    <name type="scientific">Vanilla planifolia</name>
    <name type="common">Vanilla</name>
    <dbReference type="NCBI Taxonomy" id="51239"/>
    <lineage>
        <taxon>Eukaryota</taxon>
        <taxon>Viridiplantae</taxon>
        <taxon>Streptophyta</taxon>
        <taxon>Embryophyta</taxon>
        <taxon>Tracheophyta</taxon>
        <taxon>Spermatophyta</taxon>
        <taxon>Magnoliopsida</taxon>
        <taxon>Liliopsida</taxon>
        <taxon>Asparagales</taxon>
        <taxon>Orchidaceae</taxon>
        <taxon>Vanilloideae</taxon>
        <taxon>Vanilleae</taxon>
        <taxon>Vanilla</taxon>
    </lineage>
</organism>
<evidence type="ECO:0000313" key="1">
    <source>
        <dbReference type="EMBL" id="KAG0473505.1"/>
    </source>
</evidence>
<accession>A0A835QNF0</accession>
<comment type="caution">
    <text evidence="1">The sequence shown here is derived from an EMBL/GenBank/DDBJ whole genome shotgun (WGS) entry which is preliminary data.</text>
</comment>
<dbReference type="Proteomes" id="UP000636800">
    <property type="component" value="Chromosome 7"/>
</dbReference>
<dbReference type="AlphaFoldDB" id="A0A835QNF0"/>
<gene>
    <name evidence="1" type="ORF">HPP92_015362</name>
</gene>
<evidence type="ECO:0000313" key="2">
    <source>
        <dbReference type="Proteomes" id="UP000636800"/>
    </source>
</evidence>
<proteinExistence type="predicted"/>
<name>A0A835QNF0_VANPL</name>
<keyword evidence="2" id="KW-1185">Reference proteome</keyword>
<protein>
    <submittedName>
        <fullName evidence="1">Uncharacterized protein</fullName>
    </submittedName>
</protein>
<dbReference type="EMBL" id="JADCNL010000007">
    <property type="protein sequence ID" value="KAG0473505.1"/>
    <property type="molecule type" value="Genomic_DNA"/>
</dbReference>